<keyword evidence="5 8" id="KW-0378">Hydrolase</keyword>
<dbReference type="InterPro" id="IPR016195">
    <property type="entry name" value="Pol/histidinol_Pase-like"/>
</dbReference>
<reference evidence="11" key="1">
    <citation type="submission" date="2016-10" db="EMBL/GenBank/DDBJ databases">
        <authorList>
            <person name="Wegmann U."/>
        </authorList>
    </citation>
    <scope>NUCLEOTIDE SEQUENCE [LARGE SCALE GENOMIC DNA]</scope>
</reference>
<keyword evidence="11" id="KW-1185">Reference proteome</keyword>
<dbReference type="SUPFAM" id="SSF89550">
    <property type="entry name" value="PHP domain-like"/>
    <property type="match status" value="1"/>
</dbReference>
<dbReference type="Proteomes" id="UP000186323">
    <property type="component" value="Chromosome I"/>
</dbReference>
<dbReference type="RefSeq" id="WP_072336563.1">
    <property type="nucleotide sequence ID" value="NZ_CALJDE010000074.1"/>
</dbReference>
<comment type="catalytic activity">
    <reaction evidence="7 8">
        <text>L-histidinol phosphate + H2O = L-histidinol + phosphate</text>
        <dbReference type="Rhea" id="RHEA:14465"/>
        <dbReference type="ChEBI" id="CHEBI:15377"/>
        <dbReference type="ChEBI" id="CHEBI:43474"/>
        <dbReference type="ChEBI" id="CHEBI:57699"/>
        <dbReference type="ChEBI" id="CHEBI:57980"/>
        <dbReference type="EC" id="3.1.3.15"/>
    </reaction>
</comment>
<dbReference type="Gene3D" id="3.20.20.140">
    <property type="entry name" value="Metal-dependent hydrolases"/>
    <property type="match status" value="1"/>
</dbReference>
<comment type="pathway">
    <text evidence="1 8">Amino-acid biosynthesis; L-histidine biosynthesis; L-histidine from 5-phospho-alpha-D-ribose 1-diphosphate: step 8/9.</text>
</comment>
<dbReference type="EMBL" id="LT630450">
    <property type="protein sequence ID" value="SFV74034.1"/>
    <property type="molecule type" value="Genomic_DNA"/>
</dbReference>
<gene>
    <name evidence="10" type="ORF">DESPIGER_2212</name>
</gene>
<evidence type="ECO:0000256" key="6">
    <source>
        <dbReference type="ARBA" id="ARBA00023102"/>
    </source>
</evidence>
<dbReference type="PANTHER" id="PTHR21039">
    <property type="entry name" value="HISTIDINOL PHOSPHATASE-RELATED"/>
    <property type="match status" value="1"/>
</dbReference>
<dbReference type="KEGG" id="dpg:DESPIGER_2212"/>
<evidence type="ECO:0000259" key="9">
    <source>
        <dbReference type="Pfam" id="PF02811"/>
    </source>
</evidence>
<name>A0A1K1LH61_9BACT</name>
<dbReference type="Pfam" id="PF02811">
    <property type="entry name" value="PHP"/>
    <property type="match status" value="1"/>
</dbReference>
<proteinExistence type="inferred from homology"/>
<dbReference type="GO" id="GO:0004401">
    <property type="term" value="F:histidinol-phosphatase activity"/>
    <property type="evidence" value="ECO:0007669"/>
    <property type="project" value="UniProtKB-UniRule"/>
</dbReference>
<evidence type="ECO:0000256" key="4">
    <source>
        <dbReference type="ARBA" id="ARBA00022605"/>
    </source>
</evidence>
<accession>A0A1K1LH61</accession>
<organism evidence="10 11">
    <name type="scientific">Desulfovibrio piger</name>
    <dbReference type="NCBI Taxonomy" id="901"/>
    <lineage>
        <taxon>Bacteria</taxon>
        <taxon>Pseudomonadati</taxon>
        <taxon>Thermodesulfobacteriota</taxon>
        <taxon>Desulfovibrionia</taxon>
        <taxon>Desulfovibrionales</taxon>
        <taxon>Desulfovibrionaceae</taxon>
        <taxon>Desulfovibrio</taxon>
    </lineage>
</organism>
<dbReference type="PANTHER" id="PTHR21039:SF0">
    <property type="entry name" value="HISTIDINOL-PHOSPHATASE"/>
    <property type="match status" value="1"/>
</dbReference>
<feature type="domain" description="PHP" evidence="9">
    <location>
        <begin position="4"/>
        <end position="202"/>
    </location>
</feature>
<evidence type="ECO:0000313" key="11">
    <source>
        <dbReference type="Proteomes" id="UP000186323"/>
    </source>
</evidence>
<dbReference type="InterPro" id="IPR004013">
    <property type="entry name" value="PHP_dom"/>
</dbReference>
<dbReference type="InterPro" id="IPR010140">
    <property type="entry name" value="Histidinol_P_phosphatase_HisJ"/>
</dbReference>
<evidence type="ECO:0000256" key="8">
    <source>
        <dbReference type="RuleBase" id="RU366003"/>
    </source>
</evidence>
<evidence type="ECO:0000256" key="7">
    <source>
        <dbReference type="ARBA" id="ARBA00049158"/>
    </source>
</evidence>
<comment type="similarity">
    <text evidence="2 8">Belongs to the PHP hydrolase family. HisK subfamily.</text>
</comment>
<evidence type="ECO:0000256" key="5">
    <source>
        <dbReference type="ARBA" id="ARBA00022801"/>
    </source>
</evidence>
<dbReference type="AlphaFoldDB" id="A0A1K1LH61"/>
<evidence type="ECO:0000313" key="10">
    <source>
        <dbReference type="EMBL" id="SFV74034.1"/>
    </source>
</evidence>
<dbReference type="GO" id="GO:0000105">
    <property type="term" value="P:L-histidine biosynthetic process"/>
    <property type="evidence" value="ECO:0007669"/>
    <property type="project" value="UniProtKB-UniRule"/>
</dbReference>
<protein>
    <recommendedName>
        <fullName evidence="3 8">Histidinol-phosphatase</fullName>
        <shortName evidence="8">HolPase</shortName>
        <ecNumber evidence="3 8">3.1.3.15</ecNumber>
    </recommendedName>
</protein>
<dbReference type="UniPathway" id="UPA00031">
    <property type="reaction ID" value="UER00013"/>
</dbReference>
<evidence type="ECO:0000256" key="1">
    <source>
        <dbReference type="ARBA" id="ARBA00004970"/>
    </source>
</evidence>
<dbReference type="GO" id="GO:0005737">
    <property type="term" value="C:cytoplasm"/>
    <property type="evidence" value="ECO:0007669"/>
    <property type="project" value="TreeGrafter"/>
</dbReference>
<keyword evidence="6 8" id="KW-0368">Histidine biosynthesis</keyword>
<sequence length="294" mass="32578">MLADLHTHTSTSHGHHSAAGMYEAAAAAGLDLFGLSEHSPLPEEYACKLYVPAFPGNFRDFVRDVQALRQRELEREDRPLPLLGVELDWLPGYPRHMGRFLSCWPFSYVIGSLHYVGLFPVARPHTWTDGREAAYARYREYYEEMARMAASGLVNVASHPDFIKRASYGLFHEWLREKGSLDVVARAVQAMTDNGVIMEVSSAGLRQPFAEPYPCPAIMGLAADFGADIRLASDAHDRADVGAGLADVARYARSFGFRCDTLPLRPDDIAARPAALAQALDYLDGPLPRLRFAL</sequence>
<dbReference type="EC" id="3.1.3.15" evidence="3 8"/>
<keyword evidence="4 8" id="KW-0028">Amino-acid biosynthesis</keyword>
<evidence type="ECO:0000256" key="3">
    <source>
        <dbReference type="ARBA" id="ARBA00013085"/>
    </source>
</evidence>
<evidence type="ECO:0000256" key="2">
    <source>
        <dbReference type="ARBA" id="ARBA00009152"/>
    </source>
</evidence>